<dbReference type="SUPFAM" id="SSF47413">
    <property type="entry name" value="lambda repressor-like DNA-binding domains"/>
    <property type="match status" value="1"/>
</dbReference>
<dbReference type="PROSITE" id="PS50943">
    <property type="entry name" value="HTH_CROC1"/>
    <property type="match status" value="1"/>
</dbReference>
<gene>
    <name evidence="2" type="ORF">ELQ93_12945</name>
</gene>
<dbReference type="Pfam" id="PF13560">
    <property type="entry name" value="HTH_31"/>
    <property type="match status" value="1"/>
</dbReference>
<reference evidence="2 3" key="1">
    <citation type="submission" date="2018-12" db="EMBL/GenBank/DDBJ databases">
        <authorList>
            <person name="hu s."/>
            <person name="Xu Y."/>
            <person name="Xu B."/>
            <person name="Li F."/>
        </authorList>
    </citation>
    <scope>NUCLEOTIDE SEQUENCE [LARGE SCALE GENOMIC DNA]</scope>
    <source>
        <strain evidence="2 3">KSW2-17</strain>
    </source>
</reference>
<protein>
    <submittedName>
        <fullName evidence="2">Transcriptional regulator</fullName>
    </submittedName>
</protein>
<accession>A0ABY0CD89</accession>
<feature type="domain" description="HTH cro/C1-type" evidence="1">
    <location>
        <begin position="33"/>
        <end position="64"/>
    </location>
</feature>
<dbReference type="EMBL" id="RZGY01000001">
    <property type="protein sequence ID" value="RUQ87760.1"/>
    <property type="molecule type" value="Genomic_DNA"/>
</dbReference>
<evidence type="ECO:0000259" key="1">
    <source>
        <dbReference type="PROSITE" id="PS50943"/>
    </source>
</evidence>
<organism evidence="2 3">
    <name type="scientific">Labedella gwakjiensis</name>
    <dbReference type="NCBI Taxonomy" id="390269"/>
    <lineage>
        <taxon>Bacteria</taxon>
        <taxon>Bacillati</taxon>
        <taxon>Actinomycetota</taxon>
        <taxon>Actinomycetes</taxon>
        <taxon>Micrococcales</taxon>
        <taxon>Microbacteriaceae</taxon>
        <taxon>Labedella</taxon>
    </lineage>
</organism>
<dbReference type="CDD" id="cd00093">
    <property type="entry name" value="HTH_XRE"/>
    <property type="match status" value="1"/>
</dbReference>
<keyword evidence="3" id="KW-1185">Reference proteome</keyword>
<evidence type="ECO:0000313" key="2">
    <source>
        <dbReference type="EMBL" id="RUQ87760.1"/>
    </source>
</evidence>
<dbReference type="InterPro" id="IPR010982">
    <property type="entry name" value="Lambda_DNA-bd_dom_sf"/>
</dbReference>
<dbReference type="InterPro" id="IPR001387">
    <property type="entry name" value="Cro/C1-type_HTH"/>
</dbReference>
<proteinExistence type="predicted"/>
<evidence type="ECO:0000313" key="3">
    <source>
        <dbReference type="Proteomes" id="UP000268291"/>
    </source>
</evidence>
<name>A0ABY0CD89_9MICO</name>
<comment type="caution">
    <text evidence="2">The sequence shown here is derived from an EMBL/GenBank/DDBJ whole genome shotgun (WGS) entry which is preliminary data.</text>
</comment>
<dbReference type="Proteomes" id="UP000268291">
    <property type="component" value="Unassembled WGS sequence"/>
</dbReference>
<sequence>MKPFQCTFIDMSRRKIVMTAQAADAARILGQQIRLARHANRMTAARLAELVDVSPRVITLIERGDPAVSLGNVLNAATHAGVPLFDITDPKTLSRMRQQGEQALTLVPSNVRNRRERELDGDF</sequence>
<dbReference type="Gene3D" id="1.10.260.40">
    <property type="entry name" value="lambda repressor-like DNA-binding domains"/>
    <property type="match status" value="1"/>
</dbReference>
<dbReference type="SMART" id="SM00530">
    <property type="entry name" value="HTH_XRE"/>
    <property type="match status" value="1"/>
</dbReference>